<comment type="caution">
    <text evidence="10">The sequence shown here is derived from an EMBL/GenBank/DDBJ whole genome shotgun (WGS) entry which is preliminary data.</text>
</comment>
<protein>
    <submittedName>
        <fullName evidence="10">Subtilisin family serine protease</fullName>
    </submittedName>
</protein>
<dbReference type="PROSITE" id="PS00138">
    <property type="entry name" value="SUBTILASE_SER"/>
    <property type="match status" value="1"/>
</dbReference>
<dbReference type="PRINTS" id="PR00723">
    <property type="entry name" value="SUBTILISIN"/>
</dbReference>
<dbReference type="PROSITE" id="PS00136">
    <property type="entry name" value="SUBTILASE_ASP"/>
    <property type="match status" value="1"/>
</dbReference>
<reference evidence="10 11" key="1">
    <citation type="journal article" date="2015" name="Stand. Genomic Sci.">
        <title>Genomic Encyclopedia of Bacterial and Archaeal Type Strains, Phase III: the genomes of soil and plant-associated and newly described type strains.</title>
        <authorList>
            <person name="Whitman W.B."/>
            <person name="Woyke T."/>
            <person name="Klenk H.P."/>
            <person name="Zhou Y."/>
            <person name="Lilburn T.G."/>
            <person name="Beck B.J."/>
            <person name="De Vos P."/>
            <person name="Vandamme P."/>
            <person name="Eisen J.A."/>
            <person name="Garrity G."/>
            <person name="Hugenholtz P."/>
            <person name="Kyrpides N.C."/>
        </authorList>
    </citation>
    <scope>NUCLEOTIDE SEQUENCE [LARGE SCALE GENOMIC DNA]</scope>
    <source>
        <strain evidence="10 11">VKM Ac-2541</strain>
    </source>
</reference>
<name>A0A4R2IP34_9ACTN</name>
<dbReference type="InterPro" id="IPR023827">
    <property type="entry name" value="Peptidase_S8_Asp-AS"/>
</dbReference>
<dbReference type="AlphaFoldDB" id="A0A4R2IP34"/>
<dbReference type="Pfam" id="PF00082">
    <property type="entry name" value="Peptidase_S8"/>
    <property type="match status" value="1"/>
</dbReference>
<evidence type="ECO:0000313" key="10">
    <source>
        <dbReference type="EMBL" id="TCO46116.1"/>
    </source>
</evidence>
<evidence type="ECO:0000256" key="6">
    <source>
        <dbReference type="PROSITE-ProRule" id="PRU01240"/>
    </source>
</evidence>
<organism evidence="10 11">
    <name type="scientific">Kribbella antiqua</name>
    <dbReference type="NCBI Taxonomy" id="2512217"/>
    <lineage>
        <taxon>Bacteria</taxon>
        <taxon>Bacillati</taxon>
        <taxon>Actinomycetota</taxon>
        <taxon>Actinomycetes</taxon>
        <taxon>Propionibacteriales</taxon>
        <taxon>Kribbellaceae</taxon>
        <taxon>Kribbella</taxon>
    </lineage>
</organism>
<sequence length="1208" mass="126629">MSSLRIALAAALVLGAVTAVPASSAPPAKVTGTAVTLITGDVVEVSDAGAGKKAASVRPAAGRERISFHTIEVDGGLRVLPSDAVPLVSAGVLDVDLFDVDELIADGYGDSAAGELPLIVKYSSGFRSSQSLAGTTTTRQLDSIGGAALDAAKDQLPELWKSLVGPSVLSSGVSKIWLDGKVRPVLDKSVPQIGAPAAWQAGYEGSGVQVAVLDTGVDATHPDLTGKVKEAQDFSGSPSGTVDHFGHGTHVAATIAGTGAGAGGTRKGVAPKADLLVGKVLGDDGYGYDSWIIAGMEWAAAEGARVINMSLGGDATDGTDAMSEAVNDITARTGTLFVVSAGNEGQDESIGTPGAAASALTVGAVDRTDALASFSSRGPRLGDAGLKPEITAPGVDIIAARAAGTTMGDPVDNLYTAASGTSMAAPHVAGAAALLAQQHPYWKADQLKNALVSTAKTQPNQTVYAQGAGRVDLSRAVSQQVFATGVADFGLQTTTGASSKTVTYRNDSGTPVTLTLSVAVSNLDAGKPETDAFGLPASVTIPAHGSIDVPVNLDAAKLDRGLHSGWIVATGTNGVVTHTAVGALRQGPKHTVTLRAVGLDGQPTGVPVVSLYGDNSRSDTLAWIPNGSSYTAEVEEGTYLLHSLVENGDPQNEQVSLFTDPNIVVSKDIEVLIDARKAAPITIETPKPSEQQAVLSYYVHRVYGNGRSISHGVMHFSTVKQVNVTPTKPVTNGTFEFSSRWQLVAPMVQASVQGVTGPLDINLLHQSPSYEGKKRFPLVYADSSLKGVKGALAVINSSEDGWGNGSEQDQIAAAAEAGAAAVIIVRPADWSAWTVWRPTGDREPIPAMVTTAKDGLKLINRARQGGATIDLTLTTSSPYLYDVQQVSSGYIPAKITYKVTPSNSARITTRYADNGGFNWTKEQRFGWRPWQEYSWNDSQRFVETPKVREEWVTSGDSLWQHRVHHLYTWDTMNPLAGGMTSVPRSYKSGPSSETWFGPVVRPAAAPGVLSTRTGDRLSLRIPSFVDAAGHYTVGETTSRSAVLSRNGAVVAELPDAWEDVVTSSGDASYKLDLSTERIDEDGEWNWGTRTQTSWEFRSAKQPEDKAVPLSLLQVDYTVPTDLTGRVSARTHVVGFKVHQQAGAARPTTLQAWASYDEGKTWKQLSVVGALGNYLAVVPNAHDTVSLKVRATSADTAVTQTVIRAYGVR</sequence>
<dbReference type="InterPro" id="IPR000209">
    <property type="entry name" value="Peptidase_S8/S53_dom"/>
</dbReference>
<feature type="active site" description="Charge relay system" evidence="5 6">
    <location>
        <position position="247"/>
    </location>
</feature>
<feature type="chain" id="PRO_5038689762" evidence="8">
    <location>
        <begin position="25"/>
        <end position="1208"/>
    </location>
</feature>
<dbReference type="Gene3D" id="3.40.50.200">
    <property type="entry name" value="Peptidase S8/S53 domain"/>
    <property type="match status" value="1"/>
</dbReference>
<dbReference type="PROSITE" id="PS51892">
    <property type="entry name" value="SUBTILASE"/>
    <property type="match status" value="1"/>
</dbReference>
<keyword evidence="3 6" id="KW-0378">Hydrolase</keyword>
<dbReference type="GO" id="GO:0006508">
    <property type="term" value="P:proteolysis"/>
    <property type="evidence" value="ECO:0007669"/>
    <property type="project" value="UniProtKB-KW"/>
</dbReference>
<dbReference type="GO" id="GO:0004252">
    <property type="term" value="F:serine-type endopeptidase activity"/>
    <property type="evidence" value="ECO:0007669"/>
    <property type="project" value="UniProtKB-UniRule"/>
</dbReference>
<keyword evidence="2 6" id="KW-0645">Protease</keyword>
<evidence type="ECO:0000256" key="1">
    <source>
        <dbReference type="ARBA" id="ARBA00011073"/>
    </source>
</evidence>
<dbReference type="InterPro" id="IPR050131">
    <property type="entry name" value="Peptidase_S8_subtilisin-like"/>
</dbReference>
<feature type="signal peptide" evidence="8">
    <location>
        <begin position="1"/>
        <end position="24"/>
    </location>
</feature>
<accession>A0A4R2IP34</accession>
<evidence type="ECO:0000256" key="8">
    <source>
        <dbReference type="SAM" id="SignalP"/>
    </source>
</evidence>
<keyword evidence="11" id="KW-1185">Reference proteome</keyword>
<dbReference type="InterPro" id="IPR023828">
    <property type="entry name" value="Peptidase_S8_Ser-AS"/>
</dbReference>
<dbReference type="EMBL" id="SLWR01000007">
    <property type="protein sequence ID" value="TCO46116.1"/>
    <property type="molecule type" value="Genomic_DNA"/>
</dbReference>
<gene>
    <name evidence="10" type="ORF">EV646_107137</name>
</gene>
<evidence type="ECO:0000256" key="7">
    <source>
        <dbReference type="RuleBase" id="RU003355"/>
    </source>
</evidence>
<dbReference type="InterPro" id="IPR036852">
    <property type="entry name" value="Peptidase_S8/S53_dom_sf"/>
</dbReference>
<evidence type="ECO:0000256" key="3">
    <source>
        <dbReference type="ARBA" id="ARBA00022801"/>
    </source>
</evidence>
<dbReference type="Gene3D" id="3.50.30.30">
    <property type="match status" value="1"/>
</dbReference>
<evidence type="ECO:0000256" key="4">
    <source>
        <dbReference type="ARBA" id="ARBA00022825"/>
    </source>
</evidence>
<keyword evidence="8" id="KW-0732">Signal</keyword>
<dbReference type="PANTHER" id="PTHR43806:SF65">
    <property type="entry name" value="SERINE PROTEASE APRX"/>
    <property type="match status" value="1"/>
</dbReference>
<evidence type="ECO:0000256" key="5">
    <source>
        <dbReference type="PIRSR" id="PIRSR615500-1"/>
    </source>
</evidence>
<evidence type="ECO:0000313" key="11">
    <source>
        <dbReference type="Proteomes" id="UP000295573"/>
    </source>
</evidence>
<feature type="domain" description="Peptidase S8/S53" evidence="9">
    <location>
        <begin position="205"/>
        <end position="469"/>
    </location>
</feature>
<feature type="active site" description="Charge relay system" evidence="5 6">
    <location>
        <position position="214"/>
    </location>
</feature>
<dbReference type="OrthoDB" id="5165638at2"/>
<dbReference type="InterPro" id="IPR015500">
    <property type="entry name" value="Peptidase_S8_subtilisin-rel"/>
</dbReference>
<dbReference type="PANTHER" id="PTHR43806">
    <property type="entry name" value="PEPTIDASE S8"/>
    <property type="match status" value="1"/>
</dbReference>
<proteinExistence type="inferred from homology"/>
<comment type="similarity">
    <text evidence="1 6 7">Belongs to the peptidase S8 family.</text>
</comment>
<dbReference type="SUPFAM" id="SSF52743">
    <property type="entry name" value="Subtilisin-like"/>
    <property type="match status" value="1"/>
</dbReference>
<feature type="active site" description="Charge relay system" evidence="5 6">
    <location>
        <position position="422"/>
    </location>
</feature>
<dbReference type="Proteomes" id="UP000295573">
    <property type="component" value="Unassembled WGS sequence"/>
</dbReference>
<keyword evidence="4 6" id="KW-0720">Serine protease</keyword>
<evidence type="ECO:0000259" key="9">
    <source>
        <dbReference type="Pfam" id="PF00082"/>
    </source>
</evidence>
<evidence type="ECO:0000256" key="2">
    <source>
        <dbReference type="ARBA" id="ARBA00022670"/>
    </source>
</evidence>
<dbReference type="RefSeq" id="WP_132150997.1">
    <property type="nucleotide sequence ID" value="NZ_SLWR01000007.1"/>
</dbReference>